<dbReference type="InterPro" id="IPR050925">
    <property type="entry name" value="Rhomboid_protease_S54"/>
</dbReference>
<dbReference type="GO" id="GO:0016020">
    <property type="term" value="C:membrane"/>
    <property type="evidence" value="ECO:0007669"/>
    <property type="project" value="UniProtKB-SubCell"/>
</dbReference>
<accession>A0A3N4HP05</accession>
<dbReference type="SUPFAM" id="SSF144091">
    <property type="entry name" value="Rhomboid-like"/>
    <property type="match status" value="1"/>
</dbReference>
<evidence type="ECO:0000313" key="11">
    <source>
        <dbReference type="Proteomes" id="UP000275078"/>
    </source>
</evidence>
<dbReference type="GO" id="GO:0006465">
    <property type="term" value="P:signal peptide processing"/>
    <property type="evidence" value="ECO:0007669"/>
    <property type="project" value="TreeGrafter"/>
</dbReference>
<evidence type="ECO:0000259" key="9">
    <source>
        <dbReference type="Pfam" id="PF01694"/>
    </source>
</evidence>
<feature type="domain" description="Peptidase S54 rhomboid" evidence="9">
    <location>
        <begin position="261"/>
        <end position="407"/>
    </location>
</feature>
<evidence type="ECO:0000256" key="7">
    <source>
        <dbReference type="SAM" id="MobiDB-lite"/>
    </source>
</evidence>
<dbReference type="PANTHER" id="PTHR43731">
    <property type="entry name" value="RHOMBOID PROTEASE"/>
    <property type="match status" value="1"/>
</dbReference>
<evidence type="ECO:0000256" key="5">
    <source>
        <dbReference type="ARBA" id="ARBA00022989"/>
    </source>
</evidence>
<feature type="transmembrane region" description="Helical" evidence="8">
    <location>
        <begin position="263"/>
        <end position="290"/>
    </location>
</feature>
<keyword evidence="3 8" id="KW-0812">Transmembrane</keyword>
<dbReference type="STRING" id="1160509.A0A3N4HP05"/>
<feature type="region of interest" description="Disordered" evidence="7">
    <location>
        <begin position="51"/>
        <end position="78"/>
    </location>
</feature>
<gene>
    <name evidence="10" type="ORF">BJ508DRAFT_419939</name>
</gene>
<evidence type="ECO:0000256" key="1">
    <source>
        <dbReference type="ARBA" id="ARBA00004141"/>
    </source>
</evidence>
<evidence type="ECO:0000313" key="10">
    <source>
        <dbReference type="EMBL" id="RPA71384.1"/>
    </source>
</evidence>
<feature type="transmembrane region" description="Helical" evidence="8">
    <location>
        <begin position="182"/>
        <end position="201"/>
    </location>
</feature>
<protein>
    <submittedName>
        <fullName evidence="10">Rhomboid-domain-containing protein</fullName>
    </submittedName>
</protein>
<keyword evidence="6 8" id="KW-0472">Membrane</keyword>
<dbReference type="InterPro" id="IPR035952">
    <property type="entry name" value="Rhomboid-like_sf"/>
</dbReference>
<evidence type="ECO:0000256" key="6">
    <source>
        <dbReference type="ARBA" id="ARBA00023136"/>
    </source>
</evidence>
<feature type="transmembrane region" description="Helical" evidence="8">
    <location>
        <begin position="327"/>
        <end position="347"/>
    </location>
</feature>
<keyword evidence="11" id="KW-1185">Reference proteome</keyword>
<feature type="compositionally biased region" description="Pro residues" evidence="7">
    <location>
        <begin position="141"/>
        <end position="177"/>
    </location>
</feature>
<dbReference type="EMBL" id="ML119936">
    <property type="protein sequence ID" value="RPA71384.1"/>
    <property type="molecule type" value="Genomic_DNA"/>
</dbReference>
<feature type="transmembrane region" description="Helical" evidence="8">
    <location>
        <begin position="353"/>
        <end position="382"/>
    </location>
</feature>
<proteinExistence type="inferred from homology"/>
<name>A0A3N4HP05_ASCIM</name>
<sequence>MAPPLFPTAGRLFSKASRLSDSLTCTRSFSSTPATLSPAFILPTITTSAPPHARSFQLGGTPDNKPKVTPPLVPNITPNPKPTLLASILLKKPQFHNTPSLLWSKLFRLGQQGQSPPPSTTKATSTPQNPELLEASRRPHSPPPSPSVGNGPPPPEISYQPPPPDDPVPPPPPPPHNPWANLLKPTLFAIASTIACIAYGLNYRPPPNDKRWFPHVSPEFATVAALIGVNVAIFLLWQRPIGGVAGWKWMNRYLASIPGRPEWLSLLGSCFSHLRFIHLAVNCYGLYVFGIQLCAELNRGNFLALYFSSGILSALFSMYWNVYKARWNVFSIGASGAIMGLISTYAYCFPDATFYIMLLPFVSFKAWDMVLGLGCIEVIGLWRGWMRMDHMAHLGGLVVGYVWAKTYLGEVVRKRREGVRRWFGNRG</sequence>
<evidence type="ECO:0000256" key="4">
    <source>
        <dbReference type="ARBA" id="ARBA00022801"/>
    </source>
</evidence>
<keyword evidence="5 8" id="KW-1133">Transmembrane helix</keyword>
<comment type="subcellular location">
    <subcellularLocation>
        <location evidence="1">Membrane</location>
        <topology evidence="1">Multi-pass membrane protein</topology>
    </subcellularLocation>
</comment>
<keyword evidence="4" id="KW-0378">Hydrolase</keyword>
<dbReference type="Pfam" id="PF01694">
    <property type="entry name" value="Rhomboid"/>
    <property type="match status" value="1"/>
</dbReference>
<dbReference type="OrthoDB" id="10260614at2759"/>
<feature type="region of interest" description="Disordered" evidence="7">
    <location>
        <begin position="110"/>
        <end position="177"/>
    </location>
</feature>
<feature type="transmembrane region" description="Helical" evidence="8">
    <location>
        <begin position="302"/>
        <end position="320"/>
    </location>
</feature>
<dbReference type="Gene3D" id="1.20.1540.10">
    <property type="entry name" value="Rhomboid-like"/>
    <property type="match status" value="1"/>
</dbReference>
<comment type="similarity">
    <text evidence="2">Belongs to the peptidase S54 family.</text>
</comment>
<evidence type="ECO:0000256" key="3">
    <source>
        <dbReference type="ARBA" id="ARBA00022692"/>
    </source>
</evidence>
<evidence type="ECO:0000256" key="8">
    <source>
        <dbReference type="SAM" id="Phobius"/>
    </source>
</evidence>
<reference evidence="10 11" key="1">
    <citation type="journal article" date="2018" name="Nat. Ecol. Evol.">
        <title>Pezizomycetes genomes reveal the molecular basis of ectomycorrhizal truffle lifestyle.</title>
        <authorList>
            <person name="Murat C."/>
            <person name="Payen T."/>
            <person name="Noel B."/>
            <person name="Kuo A."/>
            <person name="Morin E."/>
            <person name="Chen J."/>
            <person name="Kohler A."/>
            <person name="Krizsan K."/>
            <person name="Balestrini R."/>
            <person name="Da Silva C."/>
            <person name="Montanini B."/>
            <person name="Hainaut M."/>
            <person name="Levati E."/>
            <person name="Barry K.W."/>
            <person name="Belfiori B."/>
            <person name="Cichocki N."/>
            <person name="Clum A."/>
            <person name="Dockter R.B."/>
            <person name="Fauchery L."/>
            <person name="Guy J."/>
            <person name="Iotti M."/>
            <person name="Le Tacon F."/>
            <person name="Lindquist E.A."/>
            <person name="Lipzen A."/>
            <person name="Malagnac F."/>
            <person name="Mello A."/>
            <person name="Molinier V."/>
            <person name="Miyauchi S."/>
            <person name="Poulain J."/>
            <person name="Riccioni C."/>
            <person name="Rubini A."/>
            <person name="Sitrit Y."/>
            <person name="Splivallo R."/>
            <person name="Traeger S."/>
            <person name="Wang M."/>
            <person name="Zifcakova L."/>
            <person name="Wipf D."/>
            <person name="Zambonelli A."/>
            <person name="Paolocci F."/>
            <person name="Nowrousian M."/>
            <person name="Ottonello S."/>
            <person name="Baldrian P."/>
            <person name="Spatafora J.W."/>
            <person name="Henrissat B."/>
            <person name="Nagy L.G."/>
            <person name="Aury J.M."/>
            <person name="Wincker P."/>
            <person name="Grigoriev I.V."/>
            <person name="Bonfante P."/>
            <person name="Martin F.M."/>
        </authorList>
    </citation>
    <scope>NUCLEOTIDE SEQUENCE [LARGE SCALE GENOMIC DNA]</scope>
    <source>
        <strain evidence="10 11">RN42</strain>
    </source>
</reference>
<dbReference type="GO" id="GO:0004252">
    <property type="term" value="F:serine-type endopeptidase activity"/>
    <property type="evidence" value="ECO:0007669"/>
    <property type="project" value="InterPro"/>
</dbReference>
<feature type="compositionally biased region" description="Pro residues" evidence="7">
    <location>
        <begin position="68"/>
        <end position="78"/>
    </location>
</feature>
<evidence type="ECO:0000256" key="2">
    <source>
        <dbReference type="ARBA" id="ARBA00009045"/>
    </source>
</evidence>
<dbReference type="AlphaFoldDB" id="A0A3N4HP05"/>
<dbReference type="PANTHER" id="PTHR43731:SF14">
    <property type="entry name" value="PRESENILIN-ASSOCIATED RHOMBOID-LIKE PROTEIN, MITOCHONDRIAL"/>
    <property type="match status" value="1"/>
</dbReference>
<dbReference type="InterPro" id="IPR022764">
    <property type="entry name" value="Peptidase_S54_rhomboid_dom"/>
</dbReference>
<feature type="transmembrane region" description="Helical" evidence="8">
    <location>
        <begin position="221"/>
        <end position="242"/>
    </location>
</feature>
<dbReference type="Proteomes" id="UP000275078">
    <property type="component" value="Unassembled WGS sequence"/>
</dbReference>
<organism evidence="10 11">
    <name type="scientific">Ascobolus immersus RN42</name>
    <dbReference type="NCBI Taxonomy" id="1160509"/>
    <lineage>
        <taxon>Eukaryota</taxon>
        <taxon>Fungi</taxon>
        <taxon>Dikarya</taxon>
        <taxon>Ascomycota</taxon>
        <taxon>Pezizomycotina</taxon>
        <taxon>Pezizomycetes</taxon>
        <taxon>Pezizales</taxon>
        <taxon>Ascobolaceae</taxon>
        <taxon>Ascobolus</taxon>
    </lineage>
</organism>